<dbReference type="InterPro" id="IPR000719">
    <property type="entry name" value="Prot_kinase_dom"/>
</dbReference>
<dbReference type="CDD" id="cd06410">
    <property type="entry name" value="PB1_UP2"/>
    <property type="match status" value="1"/>
</dbReference>
<evidence type="ECO:0000256" key="4">
    <source>
        <dbReference type="ARBA" id="ARBA00022777"/>
    </source>
</evidence>
<feature type="region of interest" description="Disordered" evidence="7">
    <location>
        <begin position="680"/>
        <end position="731"/>
    </location>
</feature>
<evidence type="ECO:0000256" key="1">
    <source>
        <dbReference type="ARBA" id="ARBA00022527"/>
    </source>
</evidence>
<dbReference type="PROSITE" id="PS50011">
    <property type="entry name" value="PROTEIN_KINASE_DOM"/>
    <property type="match status" value="1"/>
</dbReference>
<protein>
    <recommendedName>
        <fullName evidence="8">Protein kinase domain-containing protein</fullName>
    </recommendedName>
</protein>
<keyword evidence="2" id="KW-0808">Transferase</keyword>
<evidence type="ECO:0000259" key="8">
    <source>
        <dbReference type="PROSITE" id="PS50011"/>
    </source>
</evidence>
<dbReference type="PROSITE" id="PS00107">
    <property type="entry name" value="PROTEIN_KINASE_ATP"/>
    <property type="match status" value="1"/>
</dbReference>
<dbReference type="Pfam" id="PF00564">
    <property type="entry name" value="PB1"/>
    <property type="match status" value="1"/>
</dbReference>
<evidence type="ECO:0000313" key="10">
    <source>
        <dbReference type="Proteomes" id="UP001341840"/>
    </source>
</evidence>
<dbReference type="PRINTS" id="PR00109">
    <property type="entry name" value="TYRKINASE"/>
</dbReference>
<keyword evidence="4" id="KW-0418">Kinase</keyword>
<dbReference type="Gene3D" id="3.30.200.20">
    <property type="entry name" value="Phosphorylase Kinase, domain 1"/>
    <property type="match status" value="1"/>
</dbReference>
<dbReference type="SUPFAM" id="SSF56112">
    <property type="entry name" value="Protein kinase-like (PK-like)"/>
    <property type="match status" value="1"/>
</dbReference>
<keyword evidence="3 6" id="KW-0547">Nucleotide-binding</keyword>
<dbReference type="InterPro" id="IPR017441">
    <property type="entry name" value="Protein_kinase_ATP_BS"/>
</dbReference>
<evidence type="ECO:0000256" key="5">
    <source>
        <dbReference type="ARBA" id="ARBA00022840"/>
    </source>
</evidence>
<dbReference type="SUPFAM" id="SSF54277">
    <property type="entry name" value="CAD &amp; PB1 domains"/>
    <property type="match status" value="1"/>
</dbReference>
<dbReference type="InterPro" id="IPR011009">
    <property type="entry name" value="Kinase-like_dom_sf"/>
</dbReference>
<proteinExistence type="predicted"/>
<feature type="domain" description="Protein kinase" evidence="8">
    <location>
        <begin position="869"/>
        <end position="1134"/>
    </location>
</feature>
<feature type="compositionally biased region" description="Basic and acidic residues" evidence="7">
    <location>
        <begin position="680"/>
        <end position="694"/>
    </location>
</feature>
<evidence type="ECO:0000256" key="3">
    <source>
        <dbReference type="ARBA" id="ARBA00022741"/>
    </source>
</evidence>
<evidence type="ECO:0000256" key="2">
    <source>
        <dbReference type="ARBA" id="ARBA00022679"/>
    </source>
</evidence>
<reference evidence="9 10" key="1">
    <citation type="journal article" date="2023" name="Plants (Basel)">
        <title>Bridging the Gap: Combining Genomics and Transcriptomics Approaches to Understand Stylosanthes scabra, an Orphan Legume from the Brazilian Caatinga.</title>
        <authorList>
            <person name="Ferreira-Neto J.R.C."/>
            <person name="da Silva M.D."/>
            <person name="Binneck E."/>
            <person name="de Melo N.F."/>
            <person name="da Silva R.H."/>
            <person name="de Melo A.L.T.M."/>
            <person name="Pandolfi V."/>
            <person name="Bustamante F.O."/>
            <person name="Brasileiro-Vidal A.C."/>
            <person name="Benko-Iseppon A.M."/>
        </authorList>
    </citation>
    <scope>NUCLEOTIDE SEQUENCE [LARGE SCALE GENOMIC DNA]</scope>
    <source>
        <tissue evidence="9">Leaves</tissue>
    </source>
</reference>
<keyword evidence="10" id="KW-1185">Reference proteome</keyword>
<dbReference type="EMBL" id="JASCZI010181388">
    <property type="protein sequence ID" value="MED6182868.1"/>
    <property type="molecule type" value="Genomic_DNA"/>
</dbReference>
<dbReference type="PROSITE" id="PS00108">
    <property type="entry name" value="PROTEIN_KINASE_ST"/>
    <property type="match status" value="1"/>
</dbReference>
<sequence>MEPSGFQRTHMSNSMEPRNEFHHGSHSVTHDYMDGSHTNRRPPDLNKSEVKPVLNYSIQTGEEFALEFMRDRVNLGKPVFSNVGDSNYTTGYMELQGMLGMGHAGSGSGSDISMLSMVDKYPKEFDKMNASLHGDRSNYGSMRSIPTTSLNQDNRQFVHRYGSSRGYDSSSLMMKFLCSFGGRILPRPSDGKLRYVGGDTRILRIRKDITWQELMHKALQIYSQVQVIKYQLPGEDLDALVSVSSDEDLQNMMEECTHLQDREGTQKLRMFLFSISDLEDAQFGLGSMGDDSEIQYVVAVNGMDLGSRRNSTLIGVGFSADDVHELDGQTFERETNRVAVESEGVSNVPLTNNFDLPLDSQSSQPVLSTAPNSYGTYPLFHSDQIMHQEEARGQHGLNPAYMPVVGETPIAMPTQVVINPQGVLNDIYPPSGLHVQSPEIPTTLMANTSIQQGIDPGKTFSLETPLPAPLQPFDGYPKNNLPDVSVAVTVLEGHSFPPTKREQLQDNEVASSTSSSTFGPTYVDSHSNAVDLSCLHPPPLPKRVYYSERIPREQIELLNRSSKSDDAHGSQFNVSELLTEVNPTESLTKSGENLNDGNLSNLTEYSKVAAKPLQSDGNTIDNGAVKHQEQLPDPSGQPKSKLSEHVKPELKQVLANNEGSIDAINTDSVLKLETEINNKDTHNKPLLGEKKGSKSDLTTMQQVPSVKQHEDPASNLPDIDWGGVSVKDSKDDSVVQGLPVSVNGNATTNGDSQHYPSNVSKEGQGEMGKVEGDNRTQHVMPLPAEEKYQNDLHGRIGTETAVPDLNYDHSQLNEAESMQFGAMMENARAQESEFEDSLVEARKSALPPLDPSLGDIDMSGVQVIMNEDLEELKELGSGTFGTVYHGKWRGTDVAIKRIKKSCFTGRSSEQERLTVEFWREADILSKLHHPNVVAFYGVVQDGPGGTMATVTEFMVDGSLRHVLLRKDRYLDRRKRLIIAMDAAFGMEYLHSKNIVHFDLKCDNLLVNLKDPLRPICKVGDFGLSKIKRNTLVSGGVRGTLPWMAPELLNGSSNKVSEKVDVFSFGIVLWEILTGEEPYANMHYGAIIGGIVNNTLRPTIPSYCDNEWRTLMEQCWAPNPAVRPSFTEIASRLRVMSAAASQTKTQGHKASK</sequence>
<name>A0ABU6WFR7_9FABA</name>
<dbReference type="InterPro" id="IPR050167">
    <property type="entry name" value="Ser_Thr_protein_kinase"/>
</dbReference>
<dbReference type="PANTHER" id="PTHR23257">
    <property type="entry name" value="SERINE-THREONINE PROTEIN KINASE"/>
    <property type="match status" value="1"/>
</dbReference>
<evidence type="ECO:0000256" key="6">
    <source>
        <dbReference type="PROSITE-ProRule" id="PRU10141"/>
    </source>
</evidence>
<dbReference type="SMART" id="SM00220">
    <property type="entry name" value="S_TKc"/>
    <property type="match status" value="1"/>
</dbReference>
<feature type="region of interest" description="Disordered" evidence="7">
    <location>
        <begin position="743"/>
        <end position="768"/>
    </location>
</feature>
<accession>A0ABU6WFR7</accession>
<gene>
    <name evidence="9" type="ORF">PIB30_032791</name>
</gene>
<keyword evidence="5 6" id="KW-0067">ATP-binding</keyword>
<dbReference type="Gene3D" id="1.10.510.10">
    <property type="entry name" value="Transferase(Phosphotransferase) domain 1"/>
    <property type="match status" value="1"/>
</dbReference>
<dbReference type="Pfam" id="PF07714">
    <property type="entry name" value="PK_Tyr_Ser-Thr"/>
    <property type="match status" value="1"/>
</dbReference>
<keyword evidence="1" id="KW-0723">Serine/threonine-protein kinase</keyword>
<dbReference type="CDD" id="cd13999">
    <property type="entry name" value="STKc_MAP3K-like"/>
    <property type="match status" value="1"/>
</dbReference>
<feature type="region of interest" description="Disordered" evidence="7">
    <location>
        <begin position="559"/>
        <end position="578"/>
    </location>
</feature>
<evidence type="ECO:0000256" key="7">
    <source>
        <dbReference type="SAM" id="MobiDB-lite"/>
    </source>
</evidence>
<evidence type="ECO:0000313" key="9">
    <source>
        <dbReference type="EMBL" id="MED6182868.1"/>
    </source>
</evidence>
<comment type="caution">
    <text evidence="9">The sequence shown here is derived from an EMBL/GenBank/DDBJ whole genome shotgun (WGS) entry which is preliminary data.</text>
</comment>
<dbReference type="PANTHER" id="PTHR23257:SF957">
    <property type="entry name" value="F3O9.7 PROTEIN-RELATED"/>
    <property type="match status" value="1"/>
</dbReference>
<feature type="compositionally biased region" description="Polar residues" evidence="7">
    <location>
        <begin position="506"/>
        <end position="522"/>
    </location>
</feature>
<feature type="compositionally biased region" description="Polar residues" evidence="7">
    <location>
        <begin position="743"/>
        <end position="761"/>
    </location>
</feature>
<feature type="region of interest" description="Disordered" evidence="7">
    <location>
        <begin position="497"/>
        <end position="522"/>
    </location>
</feature>
<organism evidence="9 10">
    <name type="scientific">Stylosanthes scabra</name>
    <dbReference type="NCBI Taxonomy" id="79078"/>
    <lineage>
        <taxon>Eukaryota</taxon>
        <taxon>Viridiplantae</taxon>
        <taxon>Streptophyta</taxon>
        <taxon>Embryophyta</taxon>
        <taxon>Tracheophyta</taxon>
        <taxon>Spermatophyta</taxon>
        <taxon>Magnoliopsida</taxon>
        <taxon>eudicotyledons</taxon>
        <taxon>Gunneridae</taxon>
        <taxon>Pentapetalae</taxon>
        <taxon>rosids</taxon>
        <taxon>fabids</taxon>
        <taxon>Fabales</taxon>
        <taxon>Fabaceae</taxon>
        <taxon>Papilionoideae</taxon>
        <taxon>50 kb inversion clade</taxon>
        <taxon>dalbergioids sensu lato</taxon>
        <taxon>Dalbergieae</taxon>
        <taxon>Pterocarpus clade</taxon>
        <taxon>Stylosanthes</taxon>
    </lineage>
</organism>
<feature type="compositionally biased region" description="Polar residues" evidence="7">
    <location>
        <begin position="695"/>
        <end position="705"/>
    </location>
</feature>
<dbReference type="Gene3D" id="3.10.20.90">
    <property type="entry name" value="Phosphatidylinositol 3-kinase Catalytic Subunit, Chain A, domain 1"/>
    <property type="match status" value="1"/>
</dbReference>
<feature type="compositionally biased region" description="Basic and acidic residues" evidence="7">
    <location>
        <begin position="17"/>
        <end position="34"/>
    </location>
</feature>
<feature type="region of interest" description="Disordered" evidence="7">
    <location>
        <begin position="1"/>
        <end position="48"/>
    </location>
</feature>
<feature type="compositionally biased region" description="Polar residues" evidence="7">
    <location>
        <begin position="1"/>
        <end position="16"/>
    </location>
</feature>
<dbReference type="InterPro" id="IPR001245">
    <property type="entry name" value="Ser-Thr/Tyr_kinase_cat_dom"/>
</dbReference>
<dbReference type="InterPro" id="IPR000270">
    <property type="entry name" value="PB1_dom"/>
</dbReference>
<feature type="binding site" evidence="6">
    <location>
        <position position="900"/>
    </location>
    <ligand>
        <name>ATP</name>
        <dbReference type="ChEBI" id="CHEBI:30616"/>
    </ligand>
</feature>
<dbReference type="Proteomes" id="UP001341840">
    <property type="component" value="Unassembled WGS sequence"/>
</dbReference>
<dbReference type="InterPro" id="IPR008271">
    <property type="entry name" value="Ser/Thr_kinase_AS"/>
</dbReference>
<dbReference type="SMART" id="SM00666">
    <property type="entry name" value="PB1"/>
    <property type="match status" value="1"/>
</dbReference>